<dbReference type="GO" id="GO:0016301">
    <property type="term" value="F:kinase activity"/>
    <property type="evidence" value="ECO:0007669"/>
    <property type="project" value="UniProtKB-KW"/>
</dbReference>
<dbReference type="SUPFAM" id="SSF53067">
    <property type="entry name" value="Actin-like ATPase domain"/>
    <property type="match status" value="2"/>
</dbReference>
<proteinExistence type="predicted"/>
<dbReference type="RefSeq" id="WP_014201686.1">
    <property type="nucleotide sequence ID" value="NC_016599.1"/>
</dbReference>
<dbReference type="Gene3D" id="3.30.420.40">
    <property type="match status" value="2"/>
</dbReference>
<feature type="domain" description="ATPase BadF/BadG/BcrA/BcrD type" evidence="1">
    <location>
        <begin position="6"/>
        <end position="200"/>
    </location>
</feature>
<dbReference type="KEGG" id="oho:Oweho_1331"/>
<dbReference type="Pfam" id="PF01869">
    <property type="entry name" value="BcrAD_BadFG"/>
    <property type="match status" value="1"/>
</dbReference>
<reference evidence="2 3" key="1">
    <citation type="journal article" date="2012" name="Stand. Genomic Sci.">
        <title>Genome sequence of the orange-pigmented seawater bacterium Owenweeksia hongkongensis type strain (UST20020801(T)).</title>
        <authorList>
            <person name="Riedel T."/>
            <person name="Held B."/>
            <person name="Nolan M."/>
            <person name="Lucas S."/>
            <person name="Lapidus A."/>
            <person name="Tice H."/>
            <person name="Del Rio T.G."/>
            <person name="Cheng J.F."/>
            <person name="Han C."/>
            <person name="Tapia R."/>
            <person name="Goodwin L.A."/>
            <person name="Pitluck S."/>
            <person name="Liolios K."/>
            <person name="Mavromatis K."/>
            <person name="Pagani I."/>
            <person name="Ivanova N."/>
            <person name="Mikhailova N."/>
            <person name="Pati A."/>
            <person name="Chen A."/>
            <person name="Palaniappan K."/>
            <person name="Rohde M."/>
            <person name="Tindall B.J."/>
            <person name="Detter J.C."/>
            <person name="Goker M."/>
            <person name="Woyke T."/>
            <person name="Bristow J."/>
            <person name="Eisen J.A."/>
            <person name="Markowitz V."/>
            <person name="Hugenholtz P."/>
            <person name="Klenk H.P."/>
            <person name="Kyrpides N.C."/>
        </authorList>
    </citation>
    <scope>NUCLEOTIDE SEQUENCE</scope>
    <source>
        <strain evidence="3">DSM 17368 / JCM 12287 / NRRL B-23963</strain>
    </source>
</reference>
<protein>
    <submittedName>
        <fullName evidence="2">Putative N-acetylglucosamine kinase</fullName>
    </submittedName>
</protein>
<sequence>MIYIADSGSTKCDHVILKEDGAELIRFKTKGFNPQFCDAAFISAELGNVAELKSLSSQVTKAYFFGSGCSTPELNQKVKDGLSPVFPNAIIQVDHDLMASAYASYSGKPAVTCILGTGSNAVYFDGNQITKGIAGTGYILGDEGSASYIGKKVLSSFLYKTMPEEFRADFDKSYGLSRSEILKQVYEKPFANVFIASFATFASKHLESPFFHDLVYEGFESFLKTQVLYFDQAPQSPIHFIGSVAFHFNETLKEVVQDLKLNMGNVIQKPIDGLVQYFLEYHIDSHKSNA</sequence>
<dbReference type="STRING" id="926562.Oweho_1331"/>
<dbReference type="HOGENOM" id="CLU_084727_0_0_10"/>
<dbReference type="eggNOG" id="COG2971">
    <property type="taxonomic scope" value="Bacteria"/>
</dbReference>
<dbReference type="PANTHER" id="PTHR43190">
    <property type="entry name" value="N-ACETYL-D-GLUCOSAMINE KINASE"/>
    <property type="match status" value="1"/>
</dbReference>
<dbReference type="CDD" id="cd24079">
    <property type="entry name" value="ASKHA_NBD_PG1100-like"/>
    <property type="match status" value="1"/>
</dbReference>
<dbReference type="OrthoDB" id="871343at2"/>
<dbReference type="AlphaFoldDB" id="G8R7H7"/>
<dbReference type="Proteomes" id="UP000005631">
    <property type="component" value="Chromosome"/>
</dbReference>
<keyword evidence="2" id="KW-0418">Kinase</keyword>
<dbReference type="InterPro" id="IPR052519">
    <property type="entry name" value="Euk-type_GlcNAc_Kinase"/>
</dbReference>
<dbReference type="PANTHER" id="PTHR43190:SF3">
    <property type="entry name" value="N-ACETYL-D-GLUCOSAMINE KINASE"/>
    <property type="match status" value="1"/>
</dbReference>
<evidence type="ECO:0000259" key="1">
    <source>
        <dbReference type="Pfam" id="PF01869"/>
    </source>
</evidence>
<dbReference type="PATRIC" id="fig|926562.3.peg.1342"/>
<keyword evidence="3" id="KW-1185">Reference proteome</keyword>
<dbReference type="Gene3D" id="1.10.720.160">
    <property type="match status" value="1"/>
</dbReference>
<name>G8R7H7_OWEHD</name>
<evidence type="ECO:0000313" key="2">
    <source>
        <dbReference type="EMBL" id="AEV32330.1"/>
    </source>
</evidence>
<gene>
    <name evidence="2" type="ordered locus">Oweho_1331</name>
</gene>
<keyword evidence="2" id="KW-0808">Transferase</keyword>
<dbReference type="EMBL" id="CP003156">
    <property type="protein sequence ID" value="AEV32330.1"/>
    <property type="molecule type" value="Genomic_DNA"/>
</dbReference>
<dbReference type="InterPro" id="IPR002731">
    <property type="entry name" value="ATPase_BadF"/>
</dbReference>
<accession>G8R7H7</accession>
<dbReference type="InterPro" id="IPR043129">
    <property type="entry name" value="ATPase_NBD"/>
</dbReference>
<evidence type="ECO:0000313" key="3">
    <source>
        <dbReference type="Proteomes" id="UP000005631"/>
    </source>
</evidence>
<organism evidence="2 3">
    <name type="scientific">Owenweeksia hongkongensis (strain DSM 17368 / CIP 108786 / JCM 12287 / NRRL B-23963 / UST20020801)</name>
    <dbReference type="NCBI Taxonomy" id="926562"/>
    <lineage>
        <taxon>Bacteria</taxon>
        <taxon>Pseudomonadati</taxon>
        <taxon>Bacteroidota</taxon>
        <taxon>Flavobacteriia</taxon>
        <taxon>Flavobacteriales</taxon>
        <taxon>Owenweeksiaceae</taxon>
        <taxon>Owenweeksia</taxon>
    </lineage>
</organism>